<sequence length="66" mass="7751">MLTKEQVANLFRDFSVNECKGSSPLYEYLSIKISEDEEVLTLASYARLFGQNIKKDWNYSIKQQRL</sequence>
<dbReference type="RefSeq" id="WP_002200125.1">
    <property type="nucleotide sequence ID" value="NZ_JH791996.1"/>
</dbReference>
<dbReference type="Proteomes" id="UP000006600">
    <property type="component" value="Unassembled WGS sequence"/>
</dbReference>
<evidence type="ECO:0000313" key="2">
    <source>
        <dbReference type="Proteomes" id="UP000006600"/>
    </source>
</evidence>
<name>J7XME4_BACCE</name>
<dbReference type="AlphaFoldDB" id="J7XME4"/>
<evidence type="ECO:0000313" key="1">
    <source>
        <dbReference type="EMBL" id="EJQ45508.1"/>
    </source>
</evidence>
<accession>J7XME4</accession>
<dbReference type="EMBL" id="AHDJ01000024">
    <property type="protein sequence ID" value="EJQ45508.1"/>
    <property type="molecule type" value="Genomic_DNA"/>
</dbReference>
<protein>
    <submittedName>
        <fullName evidence="1">Uncharacterized protein</fullName>
    </submittedName>
</protein>
<proteinExistence type="predicted"/>
<comment type="caution">
    <text evidence="1">The sequence shown here is derived from an EMBL/GenBank/DDBJ whole genome shotgun (WGS) entry which is preliminary data.</text>
</comment>
<dbReference type="HOGENOM" id="CLU_2821956_0_0_9"/>
<gene>
    <name evidence="1" type="ORF">IEE_02389</name>
</gene>
<organism evidence="1 2">
    <name type="scientific">Bacillus cereus BAG5X1-1</name>
    <dbReference type="NCBI Taxonomy" id="1053189"/>
    <lineage>
        <taxon>Bacteria</taxon>
        <taxon>Bacillati</taxon>
        <taxon>Bacillota</taxon>
        <taxon>Bacilli</taxon>
        <taxon>Bacillales</taxon>
        <taxon>Bacillaceae</taxon>
        <taxon>Bacillus</taxon>
        <taxon>Bacillus cereus group</taxon>
    </lineage>
</organism>
<reference evidence="1 2" key="1">
    <citation type="submission" date="2012-04" db="EMBL/GenBank/DDBJ databases">
        <title>The Genome Sequence of Bacillus cereus BAG5X1-1.</title>
        <authorList>
            <consortium name="The Broad Institute Genome Sequencing Platform"/>
            <consortium name="The Broad Institute Genome Sequencing Center for Infectious Disease"/>
            <person name="Feldgarden M."/>
            <person name="Van der Auwera G.A."/>
            <person name="Mahillon J."/>
            <person name="Duprez V."/>
            <person name="Timmery S."/>
            <person name="Mattelet C."/>
            <person name="Dierick K."/>
            <person name="Sun M."/>
            <person name="Yu Z."/>
            <person name="Zhu L."/>
            <person name="Hu X."/>
            <person name="Shank E.B."/>
            <person name="Swiecicka I."/>
            <person name="Hansen B.M."/>
            <person name="Andrup L."/>
            <person name="Young S.K."/>
            <person name="Zeng Q."/>
            <person name="Gargeya S."/>
            <person name="Fitzgerald M."/>
            <person name="Haas B."/>
            <person name="Abouelleil A."/>
            <person name="Alvarado L."/>
            <person name="Arachchi H.M."/>
            <person name="Berlin A."/>
            <person name="Chapman S.B."/>
            <person name="Goldberg J."/>
            <person name="Griggs A."/>
            <person name="Gujja S."/>
            <person name="Hansen M."/>
            <person name="Howarth C."/>
            <person name="Imamovic A."/>
            <person name="Larimer J."/>
            <person name="McCowen C."/>
            <person name="Montmayeur A."/>
            <person name="Murphy C."/>
            <person name="Neiman D."/>
            <person name="Pearson M."/>
            <person name="Priest M."/>
            <person name="Roberts A."/>
            <person name="Saif S."/>
            <person name="Shea T."/>
            <person name="Sisk P."/>
            <person name="Sykes S."/>
            <person name="Wortman J."/>
            <person name="Nusbaum C."/>
            <person name="Birren B."/>
        </authorList>
    </citation>
    <scope>NUCLEOTIDE SEQUENCE [LARGE SCALE GENOMIC DNA]</scope>
    <source>
        <strain evidence="1 2">BAG5X1-1</strain>
    </source>
</reference>